<sequence length="44" mass="4907">MAARIRREVLEVSSRQKGPIVGDPRRAEHMVNLPAEAVYATMAE</sequence>
<dbReference type="Proteomes" id="UP000009045">
    <property type="component" value="Plasmid pSmeSM11c"/>
</dbReference>
<dbReference type="EMBL" id="CP001831">
    <property type="protein sequence ID" value="AEH82244.1"/>
    <property type="molecule type" value="Genomic_DNA"/>
</dbReference>
<reference evidence="1 2" key="1">
    <citation type="journal article" date="2011" name="J. Biotechnol.">
        <title>The complete genome sequence of the dominant Sinorhizobium meliloti field isolate SM11 extends the S. meliloti pan-genome.</title>
        <authorList>
            <person name="Schneiker-Bekel S."/>
            <person name="Wibberg D."/>
            <person name="Bekel T."/>
            <person name="Blom J."/>
            <person name="Linke B."/>
            <person name="Neuweger H."/>
            <person name="Stiens M."/>
            <person name="Vorholter F.J."/>
            <person name="Weidner S."/>
            <person name="Goesmann A."/>
            <person name="Puhler A."/>
            <person name="Schluter A."/>
        </authorList>
    </citation>
    <scope>NUCLEOTIDE SEQUENCE [LARGE SCALE GENOMIC DNA]</scope>
    <source>
        <strain evidence="1 2">SM11</strain>
        <plasmid evidence="2">pSmeSM11c</plasmid>
    </source>
</reference>
<dbReference type="PATRIC" id="fig|707241.3.peg.5105"/>
<name>F7XFB9_SINMM</name>
<protein>
    <submittedName>
        <fullName evidence="1">Uncharacterized protein</fullName>
    </submittedName>
</protein>
<gene>
    <name evidence="1" type="ordered locus">SM11_pC1171</name>
</gene>
<dbReference type="KEGG" id="smx:SM11_pC1171"/>
<proteinExistence type="predicted"/>
<accession>F7XFB9</accession>
<evidence type="ECO:0000313" key="2">
    <source>
        <dbReference type="Proteomes" id="UP000009045"/>
    </source>
</evidence>
<organism evidence="1 2">
    <name type="scientific">Sinorhizobium meliloti (strain SM11)</name>
    <dbReference type="NCBI Taxonomy" id="707241"/>
    <lineage>
        <taxon>Bacteria</taxon>
        <taxon>Pseudomonadati</taxon>
        <taxon>Pseudomonadota</taxon>
        <taxon>Alphaproteobacteria</taxon>
        <taxon>Hyphomicrobiales</taxon>
        <taxon>Rhizobiaceae</taxon>
        <taxon>Sinorhizobium/Ensifer group</taxon>
        <taxon>Sinorhizobium</taxon>
    </lineage>
</organism>
<dbReference type="AlphaFoldDB" id="F7XFB9"/>
<dbReference type="HOGENOM" id="CLU_3222127_0_0_5"/>
<evidence type="ECO:0000313" key="1">
    <source>
        <dbReference type="EMBL" id="AEH82244.1"/>
    </source>
</evidence>
<keyword evidence="1" id="KW-0614">Plasmid</keyword>
<geneLocation type="plasmid" evidence="1 2">
    <name>pSmeSM11c</name>
</geneLocation>